<feature type="compositionally biased region" description="Acidic residues" evidence="7">
    <location>
        <begin position="124"/>
        <end position="134"/>
    </location>
</feature>
<gene>
    <name evidence="10" type="ORF">SAMN05216252_14331</name>
</gene>
<comment type="pathway">
    <text evidence="1 6">Cell wall biogenesis; peptidoglycan biosynthesis.</text>
</comment>
<feature type="compositionally biased region" description="Basic and acidic residues" evidence="7">
    <location>
        <begin position="111"/>
        <end position="123"/>
    </location>
</feature>
<dbReference type="CDD" id="cd16913">
    <property type="entry name" value="YkuD_like"/>
    <property type="match status" value="1"/>
</dbReference>
<dbReference type="InterPro" id="IPR005490">
    <property type="entry name" value="LD_TPept_cat_dom"/>
</dbReference>
<keyword evidence="4 6" id="KW-0573">Peptidoglycan synthesis</keyword>
<dbReference type="GO" id="GO:0018104">
    <property type="term" value="P:peptidoglycan-protein cross-linking"/>
    <property type="evidence" value="ECO:0007669"/>
    <property type="project" value="TreeGrafter"/>
</dbReference>
<keyword evidence="3 6" id="KW-0133">Cell shape</keyword>
<feature type="domain" description="L,D-TPase catalytic" evidence="9">
    <location>
        <begin position="217"/>
        <end position="328"/>
    </location>
</feature>
<evidence type="ECO:0000256" key="2">
    <source>
        <dbReference type="ARBA" id="ARBA00022679"/>
    </source>
</evidence>
<feature type="active site" description="Proton donor/acceptor" evidence="6">
    <location>
        <position position="289"/>
    </location>
</feature>
<evidence type="ECO:0000256" key="1">
    <source>
        <dbReference type="ARBA" id="ARBA00004752"/>
    </source>
</evidence>
<evidence type="ECO:0000256" key="4">
    <source>
        <dbReference type="ARBA" id="ARBA00022984"/>
    </source>
</evidence>
<name>A0A239NQG3_9ACTN</name>
<keyword evidence="8" id="KW-0732">Signal</keyword>
<evidence type="ECO:0000256" key="3">
    <source>
        <dbReference type="ARBA" id="ARBA00022960"/>
    </source>
</evidence>
<dbReference type="PANTHER" id="PTHR30582">
    <property type="entry name" value="L,D-TRANSPEPTIDASE"/>
    <property type="match status" value="1"/>
</dbReference>
<dbReference type="UniPathway" id="UPA00219"/>
<dbReference type="OrthoDB" id="8887048at2"/>
<evidence type="ECO:0000259" key="9">
    <source>
        <dbReference type="PROSITE" id="PS52029"/>
    </source>
</evidence>
<dbReference type="RefSeq" id="WP_143681756.1">
    <property type="nucleotide sequence ID" value="NZ_FZOF01000043.1"/>
</dbReference>
<dbReference type="SUPFAM" id="SSF141523">
    <property type="entry name" value="L,D-transpeptidase catalytic domain-like"/>
    <property type="match status" value="1"/>
</dbReference>
<dbReference type="PANTHER" id="PTHR30582:SF33">
    <property type="entry name" value="EXPORTED PROTEIN"/>
    <property type="match status" value="1"/>
</dbReference>
<protein>
    <submittedName>
        <fullName evidence="10">L,D-transpeptidase catalytic domain</fullName>
    </submittedName>
</protein>
<dbReference type="GO" id="GO:0071972">
    <property type="term" value="F:peptidoglycan L,D-transpeptidase activity"/>
    <property type="evidence" value="ECO:0007669"/>
    <property type="project" value="TreeGrafter"/>
</dbReference>
<evidence type="ECO:0000313" key="10">
    <source>
        <dbReference type="EMBL" id="SNT57085.1"/>
    </source>
</evidence>
<feature type="active site" description="Nucleophile" evidence="6">
    <location>
        <position position="304"/>
    </location>
</feature>
<proteinExistence type="predicted"/>
<accession>A0A239NQG3</accession>
<feature type="signal peptide" evidence="8">
    <location>
        <begin position="1"/>
        <end position="30"/>
    </location>
</feature>
<keyword evidence="2" id="KW-0808">Transferase</keyword>
<dbReference type="Pfam" id="PF03734">
    <property type="entry name" value="YkuD"/>
    <property type="match status" value="1"/>
</dbReference>
<dbReference type="GO" id="GO:0016740">
    <property type="term" value="F:transferase activity"/>
    <property type="evidence" value="ECO:0007669"/>
    <property type="project" value="UniProtKB-KW"/>
</dbReference>
<feature type="region of interest" description="Disordered" evidence="7">
    <location>
        <begin position="111"/>
        <end position="134"/>
    </location>
</feature>
<organism evidence="10 11">
    <name type="scientific">Actinacidiphila glaucinigra</name>
    <dbReference type="NCBI Taxonomy" id="235986"/>
    <lineage>
        <taxon>Bacteria</taxon>
        <taxon>Bacillati</taxon>
        <taxon>Actinomycetota</taxon>
        <taxon>Actinomycetes</taxon>
        <taxon>Kitasatosporales</taxon>
        <taxon>Streptomycetaceae</taxon>
        <taxon>Actinacidiphila</taxon>
    </lineage>
</organism>
<evidence type="ECO:0000256" key="6">
    <source>
        <dbReference type="PROSITE-ProRule" id="PRU01373"/>
    </source>
</evidence>
<dbReference type="Proteomes" id="UP000198280">
    <property type="component" value="Unassembled WGS sequence"/>
</dbReference>
<dbReference type="InterPro" id="IPR038063">
    <property type="entry name" value="Transpep_catalytic_dom"/>
</dbReference>
<sequence length="334" mass="36719">MGTYARSRVRLLTAAVIALAALGAHTTAVADDGDRPVPVDRLVPGVPFGPVASRQVDTPDQGAPPRRIGMPAAEPQRSAAPAEDEDEDWVDPQLVEFVPAEDVERARKFQEERAAAEENRDPYYDEEDGENPEDGEYCTSFTGPYQREAEKRLRLPVNGGQSAADCAEIRHFQKSKGIVPATGFAGPTTWGYLRLDEATRKGPNASRRCPAPARGKRIVCIDLNRQLLWVQSSSTKVVFGPVAIRSGRKGYLTRTGRFSVYWRHKNHVSDIYDAPMPYSQFFSGGQAMHATPGSVYKAPGSHGCINLSNRNARLLWNVLKIQEAVYVWGAKPAT</sequence>
<dbReference type="PROSITE" id="PS52029">
    <property type="entry name" value="LD_TPASE"/>
    <property type="match status" value="1"/>
</dbReference>
<keyword evidence="5 6" id="KW-0961">Cell wall biogenesis/degradation</keyword>
<dbReference type="GO" id="GO:0005576">
    <property type="term" value="C:extracellular region"/>
    <property type="evidence" value="ECO:0007669"/>
    <property type="project" value="TreeGrafter"/>
</dbReference>
<dbReference type="InterPro" id="IPR050979">
    <property type="entry name" value="LD-transpeptidase"/>
</dbReference>
<feature type="chain" id="PRO_5013235356" evidence="8">
    <location>
        <begin position="31"/>
        <end position="334"/>
    </location>
</feature>
<dbReference type="EMBL" id="FZOF01000043">
    <property type="protein sequence ID" value="SNT57085.1"/>
    <property type="molecule type" value="Genomic_DNA"/>
</dbReference>
<evidence type="ECO:0000256" key="7">
    <source>
        <dbReference type="SAM" id="MobiDB-lite"/>
    </source>
</evidence>
<evidence type="ECO:0000313" key="11">
    <source>
        <dbReference type="Proteomes" id="UP000198280"/>
    </source>
</evidence>
<keyword evidence="11" id="KW-1185">Reference proteome</keyword>
<feature type="region of interest" description="Disordered" evidence="7">
    <location>
        <begin position="46"/>
        <end position="88"/>
    </location>
</feature>
<dbReference type="GO" id="GO:0071555">
    <property type="term" value="P:cell wall organization"/>
    <property type="evidence" value="ECO:0007669"/>
    <property type="project" value="UniProtKB-UniRule"/>
</dbReference>
<reference evidence="10 11" key="1">
    <citation type="submission" date="2017-06" db="EMBL/GenBank/DDBJ databases">
        <authorList>
            <person name="Kim H.J."/>
            <person name="Triplett B.A."/>
        </authorList>
    </citation>
    <scope>NUCLEOTIDE SEQUENCE [LARGE SCALE GENOMIC DNA]</scope>
    <source>
        <strain evidence="10 11">CGMCC 4.1858</strain>
    </source>
</reference>
<dbReference type="AlphaFoldDB" id="A0A239NQG3"/>
<dbReference type="Gene3D" id="2.40.440.10">
    <property type="entry name" value="L,D-transpeptidase catalytic domain-like"/>
    <property type="match status" value="1"/>
</dbReference>
<dbReference type="GO" id="GO:0008360">
    <property type="term" value="P:regulation of cell shape"/>
    <property type="evidence" value="ECO:0007669"/>
    <property type="project" value="UniProtKB-UniRule"/>
</dbReference>
<evidence type="ECO:0000256" key="8">
    <source>
        <dbReference type="SAM" id="SignalP"/>
    </source>
</evidence>
<evidence type="ECO:0000256" key="5">
    <source>
        <dbReference type="ARBA" id="ARBA00023316"/>
    </source>
</evidence>